<feature type="region of interest" description="Disordered" evidence="1">
    <location>
        <begin position="32"/>
        <end position="54"/>
    </location>
</feature>
<proteinExistence type="predicted"/>
<name>A0ABV6QFE3_9ACTN</name>
<organism evidence="2 3">
    <name type="scientific">Kribbella deserti</name>
    <dbReference type="NCBI Taxonomy" id="1926257"/>
    <lineage>
        <taxon>Bacteria</taxon>
        <taxon>Bacillati</taxon>
        <taxon>Actinomycetota</taxon>
        <taxon>Actinomycetes</taxon>
        <taxon>Propionibacteriales</taxon>
        <taxon>Kribbellaceae</taxon>
        <taxon>Kribbella</taxon>
    </lineage>
</organism>
<dbReference type="RefSeq" id="WP_380044057.1">
    <property type="nucleotide sequence ID" value="NZ_JBHLTC010000005.1"/>
</dbReference>
<gene>
    <name evidence="2" type="ORF">ACFFGN_04735</name>
</gene>
<sequence>MKIKDEPLDDFEAALADIADVPDWRAVWGSSIEESTAGGSPATGGSLAPGGGPTALAALRERVRTATGWSSEGRLRGRGYAPEGDARAKSDTWRSGGDRGWSSTCSPRTRGWSSTRCIRR</sequence>
<feature type="compositionally biased region" description="Low complexity" evidence="1">
    <location>
        <begin position="35"/>
        <end position="46"/>
    </location>
</feature>
<evidence type="ECO:0000256" key="1">
    <source>
        <dbReference type="SAM" id="MobiDB-lite"/>
    </source>
</evidence>
<feature type="compositionally biased region" description="Polar residues" evidence="1">
    <location>
        <begin position="101"/>
        <end position="120"/>
    </location>
</feature>
<reference evidence="2 3" key="1">
    <citation type="submission" date="2024-09" db="EMBL/GenBank/DDBJ databases">
        <authorList>
            <person name="Sun Q."/>
            <person name="Mori K."/>
        </authorList>
    </citation>
    <scope>NUCLEOTIDE SEQUENCE [LARGE SCALE GENOMIC DNA]</scope>
    <source>
        <strain evidence="2 3">CGMCC 1.15906</strain>
    </source>
</reference>
<dbReference type="EMBL" id="JBHLTC010000005">
    <property type="protein sequence ID" value="MFC0623356.1"/>
    <property type="molecule type" value="Genomic_DNA"/>
</dbReference>
<keyword evidence="3" id="KW-1185">Reference proteome</keyword>
<evidence type="ECO:0000313" key="3">
    <source>
        <dbReference type="Proteomes" id="UP001589890"/>
    </source>
</evidence>
<accession>A0ABV6QFE3</accession>
<evidence type="ECO:0000313" key="2">
    <source>
        <dbReference type="EMBL" id="MFC0623356.1"/>
    </source>
</evidence>
<comment type="caution">
    <text evidence="2">The sequence shown here is derived from an EMBL/GenBank/DDBJ whole genome shotgun (WGS) entry which is preliminary data.</text>
</comment>
<protein>
    <submittedName>
        <fullName evidence="2">Uncharacterized protein</fullName>
    </submittedName>
</protein>
<feature type="region of interest" description="Disordered" evidence="1">
    <location>
        <begin position="67"/>
        <end position="120"/>
    </location>
</feature>
<dbReference type="Proteomes" id="UP001589890">
    <property type="component" value="Unassembled WGS sequence"/>
</dbReference>